<sequence length="334" mass="37388">MTEATKAVKAPESLKVGDLVEVLSAEEILATLDEQGELDGLPFMPEMLDYCGKKLTVYKVAHKLCDTIERTGLRHMPDAVHLTGSRCDGGAHGGCQTACLFYWKTAWLRKGEGPADDPPPRRSGPVDVQILHRNTLREPFPDGAPRYACQATEILRAAPERLPLKDFRQYAWDVRSGNATAFETFRAFLIGLFNRLQSLSRRVLPRRLWIKGGLEWGFLRGTAVGGTPVQTLDLKPGELVRVKSKEEIAATLDPQLRNRGMGFEVGLTRFCGQTARVIGRVERCLDEPTGRMLTMKTPCIVLEDVVCPGVPNMNCPRGHLPFWREIWLERVEPR</sequence>
<protein>
    <submittedName>
        <fullName evidence="1">Uncharacterized protein</fullName>
    </submittedName>
</protein>
<dbReference type="AlphaFoldDB" id="A0A5M3WG54"/>
<comment type="caution">
    <text evidence="1">The sequence shown here is derived from an EMBL/GenBank/DDBJ whole genome shotgun (WGS) entry which is preliminary data.</text>
</comment>
<evidence type="ECO:0000313" key="2">
    <source>
        <dbReference type="Proteomes" id="UP000331127"/>
    </source>
</evidence>
<organism evidence="1 2">
    <name type="scientific">Acrocarpospora macrocephala</name>
    <dbReference type="NCBI Taxonomy" id="150177"/>
    <lineage>
        <taxon>Bacteria</taxon>
        <taxon>Bacillati</taxon>
        <taxon>Actinomycetota</taxon>
        <taxon>Actinomycetes</taxon>
        <taxon>Streptosporangiales</taxon>
        <taxon>Streptosporangiaceae</taxon>
        <taxon>Acrocarpospora</taxon>
    </lineage>
</organism>
<dbReference type="EMBL" id="BLAE01000009">
    <property type="protein sequence ID" value="GES08105.1"/>
    <property type="molecule type" value="Genomic_DNA"/>
</dbReference>
<gene>
    <name evidence="1" type="ORF">Amac_017000</name>
</gene>
<reference evidence="1 2" key="1">
    <citation type="submission" date="2019-10" db="EMBL/GenBank/DDBJ databases">
        <title>Whole genome shotgun sequence of Acrocarpospora macrocephala NBRC 16266.</title>
        <authorList>
            <person name="Ichikawa N."/>
            <person name="Kimura A."/>
            <person name="Kitahashi Y."/>
            <person name="Komaki H."/>
            <person name="Oguchi A."/>
        </authorList>
    </citation>
    <scope>NUCLEOTIDE SEQUENCE [LARGE SCALE GENOMIC DNA]</scope>
    <source>
        <strain evidence="1 2">NBRC 16266</strain>
    </source>
</reference>
<accession>A0A5M3WG54</accession>
<dbReference type="OrthoDB" id="164665at2"/>
<evidence type="ECO:0000313" key="1">
    <source>
        <dbReference type="EMBL" id="GES08105.1"/>
    </source>
</evidence>
<keyword evidence="2" id="KW-1185">Reference proteome</keyword>
<dbReference type="Proteomes" id="UP000331127">
    <property type="component" value="Unassembled WGS sequence"/>
</dbReference>
<dbReference type="RefSeq" id="WP_155353758.1">
    <property type="nucleotide sequence ID" value="NZ_BAAAHL010000012.1"/>
</dbReference>
<name>A0A5M3WG54_9ACTN</name>
<proteinExistence type="predicted"/>